<dbReference type="AlphaFoldDB" id="M6UPN8"/>
<dbReference type="EMBL" id="AHOQ02000011">
    <property type="protein sequence ID" value="EMO47097.1"/>
    <property type="molecule type" value="Genomic_DNA"/>
</dbReference>
<reference evidence="1 2" key="1">
    <citation type="submission" date="2013-01" db="EMBL/GenBank/DDBJ databases">
        <authorList>
            <person name="Harkins D.M."/>
            <person name="Durkin A.S."/>
            <person name="Brinkac L.M."/>
            <person name="Haft D.H."/>
            <person name="Selengut J.D."/>
            <person name="Sanka R."/>
            <person name="DePew J."/>
            <person name="Purushe J."/>
            <person name="Matthias M.A."/>
            <person name="Vinetz J.M."/>
            <person name="Sutton G.G."/>
            <person name="Nierman W.C."/>
            <person name="Fouts D.E."/>
        </authorList>
    </citation>
    <scope>NUCLEOTIDE SEQUENCE [LARGE SCALE GENOMIC DNA]</scope>
    <source>
        <strain evidence="1 2">ZUN179</strain>
    </source>
</reference>
<evidence type="ECO:0000313" key="2">
    <source>
        <dbReference type="Proteomes" id="UP000012160"/>
    </source>
</evidence>
<name>M6UPN8_9LEPT</name>
<protein>
    <submittedName>
        <fullName evidence="1">Uncharacterized protein</fullName>
    </submittedName>
</protein>
<dbReference type="Proteomes" id="UP000012160">
    <property type="component" value="Unassembled WGS sequence"/>
</dbReference>
<gene>
    <name evidence="1" type="ORF">LEP1GSC187_1053</name>
</gene>
<organism evidence="1 2">
    <name type="scientific">Leptospira santarosai str. ZUN179</name>
    <dbReference type="NCBI Taxonomy" id="1049985"/>
    <lineage>
        <taxon>Bacteria</taxon>
        <taxon>Pseudomonadati</taxon>
        <taxon>Spirochaetota</taxon>
        <taxon>Spirochaetia</taxon>
        <taxon>Leptospirales</taxon>
        <taxon>Leptospiraceae</taxon>
        <taxon>Leptospira</taxon>
    </lineage>
</organism>
<evidence type="ECO:0000313" key="1">
    <source>
        <dbReference type="EMBL" id="EMO47097.1"/>
    </source>
</evidence>
<sequence>MKSFKNDFLKDNLLRSYVDANVLSETNARISENLNLISQISSKINLSEKGALSGLATLGPDGILVLSQRPSIPYSGNVFVFRPGETTPTGNVFASWNSLLTAVAGKSGLKFIQFDDSLQTVTIPIDNVNFSDCILLPRFKKQTPLAITFTSGFLISSLPLEVQSLNLKFSSHFFDNLGSNTLTLVDSSLEYSGSGNGIDFFSGSLTVYLKNSSILGNGRTVFSMANSSLQIVSISGLCSVESGCISGNTGSTLTVTNLGANFPASSLIGIQSGFLGTKVEQDHSHVLEKTLISKGQLITRNASGNFVSLSPGLDNEILIFDSNTQSGLRSSSLGNLFSLPGMKSISDYVRQSSPSTQLLSAGSKTLDCSLSNLFRITGGNANITLSNLTENQAVNVIFESTGSAYIITWFGGTFLWQGASVPVPTSVSSRKDFYSFIKVGGLIFGSCVLNMG</sequence>
<proteinExistence type="predicted"/>
<accession>M6UPN8</accession>
<dbReference type="RefSeq" id="WP_004483849.1">
    <property type="nucleotide sequence ID" value="NZ_AHOQ02000011.1"/>
</dbReference>
<comment type="caution">
    <text evidence="1">The sequence shown here is derived from an EMBL/GenBank/DDBJ whole genome shotgun (WGS) entry which is preliminary data.</text>
</comment>